<name>A0ABM0Z784_CAMSA</name>
<dbReference type="RefSeq" id="XP_010511406.1">
    <property type="nucleotide sequence ID" value="XM_010513104.1"/>
</dbReference>
<keyword evidence="3" id="KW-1185">Reference proteome</keyword>
<protein>
    <submittedName>
        <fullName evidence="4 5">Uncharacterized protein LOC104787503 isoform X1</fullName>
    </submittedName>
</protein>
<evidence type="ECO:0000313" key="3">
    <source>
        <dbReference type="Proteomes" id="UP000694864"/>
    </source>
</evidence>
<reference evidence="3" key="2">
    <citation type="journal article" date="2014" name="Nat. Commun.">
        <title>The emerging biofuel crop Camelina sativa retains a highly undifferentiated hexaploid genome structure.</title>
        <authorList>
            <person name="Kagale S."/>
            <person name="Koh C."/>
            <person name="Nixon J."/>
            <person name="Bollina V."/>
            <person name="Clarke W.E."/>
            <person name="Tuteja R."/>
            <person name="Spillane C."/>
            <person name="Robinson S.J."/>
            <person name="Links M.G."/>
            <person name="Clarke C."/>
            <person name="Higgins E.E."/>
            <person name="Huebert T."/>
            <person name="Sharpe A.G."/>
            <person name="Parkin I.A."/>
        </authorList>
    </citation>
    <scope>NUCLEOTIDE SEQUENCE [LARGE SCALE GENOMIC DNA]</scope>
    <source>
        <strain evidence="3">r\DH55</strain>
    </source>
</reference>
<evidence type="ECO:0000313" key="5">
    <source>
        <dbReference type="RefSeq" id="XP_010511406.1"/>
    </source>
</evidence>
<evidence type="ECO:0000256" key="2">
    <source>
        <dbReference type="SAM" id="Phobius"/>
    </source>
</evidence>
<keyword evidence="2" id="KW-0812">Transmembrane</keyword>
<accession>A0ABM0Z784</accession>
<feature type="coiled-coil region" evidence="1">
    <location>
        <begin position="389"/>
        <end position="472"/>
    </location>
</feature>
<evidence type="ECO:0000313" key="4">
    <source>
        <dbReference type="RefSeq" id="XP_010511405.1"/>
    </source>
</evidence>
<feature type="transmembrane region" description="Helical" evidence="2">
    <location>
        <begin position="555"/>
        <end position="578"/>
    </location>
</feature>
<keyword evidence="1" id="KW-0175">Coiled coil</keyword>
<reference evidence="3" key="1">
    <citation type="journal article" date="1997" name="Nucleic Acids Res.">
        <title>tRNAscan-SE: a program for improved detection of transfer RNA genes in genomic sequence.</title>
        <authorList>
            <person name="Lowe T.M."/>
            <person name="Eddy S.R."/>
        </authorList>
    </citation>
    <scope>NUCLEOTIDE SEQUENCE [LARGE SCALE GENOMIC DNA]</scope>
    <source>
        <strain evidence="3">r\DH55</strain>
    </source>
</reference>
<gene>
    <name evidence="4 5" type="primary">LOC104787503</name>
</gene>
<proteinExistence type="predicted"/>
<dbReference type="Proteomes" id="UP000694864">
    <property type="component" value="Chromosome 5"/>
</dbReference>
<dbReference type="RefSeq" id="XP_010511405.1">
    <property type="nucleotide sequence ID" value="XM_010513103.1"/>
</dbReference>
<organism evidence="3 4">
    <name type="scientific">Camelina sativa</name>
    <name type="common">False flax</name>
    <name type="synonym">Myagrum sativum</name>
    <dbReference type="NCBI Taxonomy" id="90675"/>
    <lineage>
        <taxon>Eukaryota</taxon>
        <taxon>Viridiplantae</taxon>
        <taxon>Streptophyta</taxon>
        <taxon>Embryophyta</taxon>
        <taxon>Tracheophyta</taxon>
        <taxon>Spermatophyta</taxon>
        <taxon>Magnoliopsida</taxon>
        <taxon>eudicotyledons</taxon>
        <taxon>Gunneridae</taxon>
        <taxon>Pentapetalae</taxon>
        <taxon>rosids</taxon>
        <taxon>malvids</taxon>
        <taxon>Brassicales</taxon>
        <taxon>Brassicaceae</taxon>
        <taxon>Camelineae</taxon>
        <taxon>Camelina</taxon>
    </lineage>
</organism>
<dbReference type="GeneID" id="104787503"/>
<sequence length="592" mass="67096">MGDCRDIVAGLSSVDDRVKVRRRSSSSVDSSMSLRNVSLEVKLLQNNPPSVFREDDVLKLKTTYNLPMSVHLRLPLPSERAANAKRDEVVVYELYFAAGLREVIPSLIAKVAKRFAISPGQFYPSAWRFLTAIQTFWELESITIGVEEVLCAYFLLQVETDPGRYYLHTRNHPPLAVDFEGPSKRTLEEGWRERYVFMKVGDNPGFPTSWFVAGVKSKANLAFRDGALEVVKHSLLHRSVEFLTSKFALENSTIWGFNMSNGQRSSASDAFAKFMAASGRLAEANPSSSGDEVQFLGDLPTHKRRTRDDTANSSEARRLRTVQTVAVLSPSSELVSSSTTSMAAEELRCKILNHDFESLVDIGTNSTTDSVYTDLLKAMSSFHLVDKKLSSEHQINENLRRELDNEKSRTNFAHKTIAAKSNEISSLEAKVQELDQTILNLQALGSDLLKEKELLHQEIMVLRKRVDVLKNELEFFLNGAAIIARWEALRECLLEEHKKWKLDEVEEQYRTVMRSQALFKGMPPPIFEESLASIQAQERANSARALLIPLPHDQLYLYLFMSFLFCGKLSSIVVLWLYGNLTTYEHRYNHVE</sequence>
<keyword evidence="2" id="KW-1133">Transmembrane helix</keyword>
<evidence type="ECO:0000256" key="1">
    <source>
        <dbReference type="SAM" id="Coils"/>
    </source>
</evidence>
<keyword evidence="2" id="KW-0472">Membrane</keyword>
<reference evidence="4 5" key="3">
    <citation type="submission" date="2025-05" db="UniProtKB">
        <authorList>
            <consortium name="RefSeq"/>
        </authorList>
    </citation>
    <scope>IDENTIFICATION</scope>
    <source>
        <tissue evidence="4 5">Leaf</tissue>
    </source>
</reference>